<dbReference type="Pfam" id="PF05673">
    <property type="entry name" value="DUF815"/>
    <property type="match status" value="1"/>
</dbReference>
<evidence type="ECO:0000313" key="2">
    <source>
        <dbReference type="Proteomes" id="UP000265955"/>
    </source>
</evidence>
<dbReference type="OrthoDB" id="9812140at2"/>
<reference evidence="2" key="1">
    <citation type="submission" date="2018-09" db="EMBL/GenBank/DDBJ databases">
        <authorList>
            <person name="Zhu H."/>
        </authorList>
    </citation>
    <scope>NUCLEOTIDE SEQUENCE [LARGE SCALE GENOMIC DNA]</scope>
    <source>
        <strain evidence="2">K1R23-30</strain>
    </source>
</reference>
<proteinExistence type="predicted"/>
<keyword evidence="1" id="KW-0547">Nucleotide-binding</keyword>
<keyword evidence="1" id="KW-0067">ATP-binding</keyword>
<dbReference type="Gene3D" id="3.40.50.300">
    <property type="entry name" value="P-loop containing nucleotide triphosphate hydrolases"/>
    <property type="match status" value="1"/>
</dbReference>
<dbReference type="GO" id="GO:0005524">
    <property type="term" value="F:ATP binding"/>
    <property type="evidence" value="ECO:0007669"/>
    <property type="project" value="UniProtKB-KW"/>
</dbReference>
<comment type="caution">
    <text evidence="1">The sequence shown here is derived from an EMBL/GenBank/DDBJ whole genome shotgun (WGS) entry which is preliminary data.</text>
</comment>
<evidence type="ECO:0000313" key="1">
    <source>
        <dbReference type="EMBL" id="RJF96216.1"/>
    </source>
</evidence>
<organism evidence="1 2">
    <name type="scientific">Noviherbaspirillum saxi</name>
    <dbReference type="NCBI Taxonomy" id="2320863"/>
    <lineage>
        <taxon>Bacteria</taxon>
        <taxon>Pseudomonadati</taxon>
        <taxon>Pseudomonadota</taxon>
        <taxon>Betaproteobacteria</taxon>
        <taxon>Burkholderiales</taxon>
        <taxon>Oxalobacteraceae</taxon>
        <taxon>Noviherbaspirillum</taxon>
    </lineage>
</organism>
<accession>A0A3A3G459</accession>
<dbReference type="CDD" id="cd00009">
    <property type="entry name" value="AAA"/>
    <property type="match status" value="1"/>
</dbReference>
<name>A0A3A3G459_9BURK</name>
<dbReference type="PANTHER" id="PTHR42935:SF1">
    <property type="entry name" value="SLR0930 PROTEIN"/>
    <property type="match status" value="1"/>
</dbReference>
<dbReference type="InterPro" id="IPR027417">
    <property type="entry name" value="P-loop_NTPase"/>
</dbReference>
<dbReference type="Proteomes" id="UP000265955">
    <property type="component" value="Unassembled WGS sequence"/>
</dbReference>
<dbReference type="PANTHER" id="PTHR42935">
    <property type="entry name" value="SLR0930 PROTEIN"/>
    <property type="match status" value="1"/>
</dbReference>
<sequence>MNSFNQFLNNATALMNEIRRLLPPPPPEIDWENTIGFVWRRHGSQGAGPGHLEPVLHPQLIDIDDLQGNQDKFERIEQNTRQFVSGRPANNALLTGARGTGKSSIVKALLKKYADQGLRLIEVEKELLTDLPAIVAAIRTRPERFIIFCDDLSFDAEEPGYKALKVMLDGSITAPSEKVLIYATSNRRHLVPEYMRENTEVAVRNGEIHQSDSVDEKISLSERFGIWVHFYPFEQNEYLAIVEHWLLRFNPNLEFTKSIEDESLGWALQRGSRSGRVALQFARDYCGRNPS</sequence>
<dbReference type="RefSeq" id="WP_119771364.1">
    <property type="nucleotide sequence ID" value="NZ_QYUO01000002.1"/>
</dbReference>
<dbReference type="EMBL" id="QYUO01000002">
    <property type="protein sequence ID" value="RJF96216.1"/>
    <property type="molecule type" value="Genomic_DNA"/>
</dbReference>
<keyword evidence="2" id="KW-1185">Reference proteome</keyword>
<dbReference type="InterPro" id="IPR008533">
    <property type="entry name" value="DUF815"/>
</dbReference>
<dbReference type="SUPFAM" id="SSF52540">
    <property type="entry name" value="P-loop containing nucleoside triphosphate hydrolases"/>
    <property type="match status" value="1"/>
</dbReference>
<protein>
    <submittedName>
        <fullName evidence="1">ATP-binding protein</fullName>
    </submittedName>
</protein>
<gene>
    <name evidence="1" type="ORF">D3871_23135</name>
</gene>
<dbReference type="AlphaFoldDB" id="A0A3A3G459"/>